<dbReference type="EMBL" id="CCYA01000276">
    <property type="protein sequence ID" value="CEH18807.1"/>
    <property type="molecule type" value="Genomic_DNA"/>
</dbReference>
<dbReference type="Proteomes" id="UP000054845">
    <property type="component" value="Unassembled WGS sequence"/>
</dbReference>
<proteinExistence type="predicted"/>
<feature type="compositionally biased region" description="Basic residues" evidence="1">
    <location>
        <begin position="160"/>
        <end position="178"/>
    </location>
</feature>
<reference evidence="2 3" key="1">
    <citation type="submission" date="2014-09" db="EMBL/GenBank/DDBJ databases">
        <authorList>
            <person name="Magalhaes I.L.F."/>
            <person name="Oliveira U."/>
            <person name="Santos F.R."/>
            <person name="Vidigal T.H.D.A."/>
            <person name="Brescovit A.D."/>
            <person name="Santos A.J."/>
        </authorList>
    </citation>
    <scope>NUCLEOTIDE SEQUENCE [LARGE SCALE GENOMIC DNA]</scope>
</reference>
<organism evidence="2 3">
    <name type="scientific">Ceraceosorus bombacis</name>
    <dbReference type="NCBI Taxonomy" id="401625"/>
    <lineage>
        <taxon>Eukaryota</taxon>
        <taxon>Fungi</taxon>
        <taxon>Dikarya</taxon>
        <taxon>Basidiomycota</taxon>
        <taxon>Ustilaginomycotina</taxon>
        <taxon>Exobasidiomycetes</taxon>
        <taxon>Ceraceosorales</taxon>
        <taxon>Ceraceosoraceae</taxon>
        <taxon>Ceraceosorus</taxon>
    </lineage>
</organism>
<sequence>MLAERIPMVSRIIAVVPATKADDVWAAALSAQRVEEGAIVTADALVEALGGHTITFQERYATGESAAASLEQQMAAGHIVNRVVPDASQEIPAGQSANGPPAIGCSVGDPLAAEAESIAHRRPRRAAAVVGEARWQGDMAGGDAVQGGEIASRGGGGGKAKGRRKVSKKAAGNKKAKSARQWTLEGAKVVGSSQIKSMWRNIAAAARRSERKRAERAGVVMPEPEVPVAVAAMELLAFEQSVLDYCRVHPQADLFARSWIEVLVSLTGYRWEPKEAQPGLSVDRGVQTVLRAWKTLMDKTHTTEDAGGPLTTPEAIKTRLEQLFGATRVDQAGSAAVIEALLLRVGGHLFNLRHGLYSAGRNSRPRTEGVALAQLIASAGTWTVLVVLGASGVKLAALLNQGCRAGLPSDFLAGQMPHVKGLLELSSLSEVARRFQQLHLLRKHVLYPLLFCLGRILPSSVNIHKGAAYVSFEHCLYALCQDRKTYNHLFDPESDPRRHPAWEQGVKVRKQKQTAEYTCPFERLAVKQGDRHQQVPHFRTSKDYYKSAQGDKEFAMGVMVSQDVPNIGTGAVNCRTLPEELYRSDAMLRHDIMTQILRLR</sequence>
<evidence type="ECO:0000256" key="1">
    <source>
        <dbReference type="SAM" id="MobiDB-lite"/>
    </source>
</evidence>
<name>A0A0P1BR12_9BASI</name>
<evidence type="ECO:0000313" key="3">
    <source>
        <dbReference type="Proteomes" id="UP000054845"/>
    </source>
</evidence>
<keyword evidence="3" id="KW-1185">Reference proteome</keyword>
<feature type="region of interest" description="Disordered" evidence="1">
    <location>
        <begin position="140"/>
        <end position="178"/>
    </location>
</feature>
<protein>
    <submittedName>
        <fullName evidence="2">Uncharacterized protein</fullName>
    </submittedName>
</protein>
<accession>A0A0P1BR12</accession>
<evidence type="ECO:0000313" key="2">
    <source>
        <dbReference type="EMBL" id="CEH18807.1"/>
    </source>
</evidence>
<dbReference type="AlphaFoldDB" id="A0A0P1BR12"/>